<feature type="region of interest" description="Disordered" evidence="1">
    <location>
        <begin position="115"/>
        <end position="152"/>
    </location>
</feature>
<keyword evidence="2" id="KW-1185">Reference proteome</keyword>
<feature type="compositionally biased region" description="Low complexity" evidence="1">
    <location>
        <begin position="121"/>
        <end position="137"/>
    </location>
</feature>
<dbReference type="AlphaFoldDB" id="A0AA85J9M0"/>
<reference evidence="3" key="2">
    <citation type="submission" date="2023-11" db="UniProtKB">
        <authorList>
            <consortium name="WormBaseParasite"/>
        </authorList>
    </citation>
    <scope>IDENTIFICATION</scope>
</reference>
<organism evidence="2 3">
    <name type="scientific">Trichobilharzia regenti</name>
    <name type="common">Nasal bird schistosome</name>
    <dbReference type="NCBI Taxonomy" id="157069"/>
    <lineage>
        <taxon>Eukaryota</taxon>
        <taxon>Metazoa</taxon>
        <taxon>Spiralia</taxon>
        <taxon>Lophotrochozoa</taxon>
        <taxon>Platyhelminthes</taxon>
        <taxon>Trematoda</taxon>
        <taxon>Digenea</taxon>
        <taxon>Strigeidida</taxon>
        <taxon>Schistosomatoidea</taxon>
        <taxon>Schistosomatidae</taxon>
        <taxon>Trichobilharzia</taxon>
    </lineage>
</organism>
<dbReference type="WBParaSite" id="TREG1_136070.1">
    <property type="protein sequence ID" value="TREG1_136070.1"/>
    <property type="gene ID" value="TREG1_136070"/>
</dbReference>
<evidence type="ECO:0000313" key="3">
    <source>
        <dbReference type="WBParaSite" id="TREG1_136070.1"/>
    </source>
</evidence>
<sequence length="208" mass="23522">MESYFAAMYWSNGHQFYTSSIVSPVPRIENVQLQSGKIRNVTWEQESAFCSKHDFTVIFGGQENKPLEMIIVQGDEKKYSLRSKVENQLIFTISHRNRFSLPKLEHIITEDVGEGDSVSTEVMSSEAVGEEASSSTEDTVKNQNVDEDSSTTGYQTFRKMDMRLPFRQSFFPEGISTTSATQTGSSLLEWNSPQFRHLVIICIVGLVL</sequence>
<evidence type="ECO:0000313" key="2">
    <source>
        <dbReference type="Proteomes" id="UP000050795"/>
    </source>
</evidence>
<proteinExistence type="predicted"/>
<reference evidence="2" key="1">
    <citation type="submission" date="2022-06" db="EMBL/GenBank/DDBJ databases">
        <authorList>
            <person name="Berger JAMES D."/>
            <person name="Berger JAMES D."/>
        </authorList>
    </citation>
    <scope>NUCLEOTIDE SEQUENCE [LARGE SCALE GENOMIC DNA]</scope>
</reference>
<protein>
    <submittedName>
        <fullName evidence="3">Uncharacterized protein</fullName>
    </submittedName>
</protein>
<dbReference type="Proteomes" id="UP000050795">
    <property type="component" value="Unassembled WGS sequence"/>
</dbReference>
<name>A0AA85J9M0_TRIRE</name>
<evidence type="ECO:0000256" key="1">
    <source>
        <dbReference type="SAM" id="MobiDB-lite"/>
    </source>
</evidence>
<accession>A0AA85J9M0</accession>